<feature type="transmembrane region" description="Helical" evidence="1">
    <location>
        <begin position="45"/>
        <end position="65"/>
    </location>
</feature>
<dbReference type="PANTHER" id="PTHR34351">
    <property type="entry name" value="SLR1927 PROTEIN-RELATED"/>
    <property type="match status" value="1"/>
</dbReference>
<evidence type="ECO:0000259" key="2">
    <source>
        <dbReference type="Pfam" id="PF01882"/>
    </source>
</evidence>
<proteinExistence type="predicted"/>
<protein>
    <submittedName>
        <fullName evidence="3">Uncharacterized conserved protein (Some members contain a von Willebrand factor type A (VWA) domain)</fullName>
    </submittedName>
</protein>
<dbReference type="AlphaFoldDB" id="A0A239WYJ9"/>
<keyword evidence="1" id="KW-0472">Membrane</keyword>
<dbReference type="EMBL" id="LT906441">
    <property type="protein sequence ID" value="SNV39571.1"/>
    <property type="molecule type" value="Genomic_DNA"/>
</dbReference>
<evidence type="ECO:0000313" key="3">
    <source>
        <dbReference type="EMBL" id="SNV39571.1"/>
    </source>
</evidence>
<accession>A0A239WYJ9</accession>
<dbReference type="KEGG" id="cgrn:4412665_01788"/>
<gene>
    <name evidence="3" type="ORF">SAMEA4412665_01788</name>
</gene>
<dbReference type="Proteomes" id="UP000215332">
    <property type="component" value="Chromosome 1"/>
</dbReference>
<evidence type="ECO:0000256" key="1">
    <source>
        <dbReference type="SAM" id="Phobius"/>
    </source>
</evidence>
<dbReference type="PANTHER" id="PTHR34351:SF1">
    <property type="entry name" value="SLR1927 PROTEIN"/>
    <property type="match status" value="1"/>
</dbReference>
<reference evidence="3 4" key="1">
    <citation type="submission" date="2017-06" db="EMBL/GenBank/DDBJ databases">
        <authorList>
            <consortium name="Pathogen Informatics"/>
        </authorList>
    </citation>
    <scope>NUCLEOTIDE SEQUENCE [LARGE SCALE GENOMIC DNA]</scope>
    <source>
        <strain evidence="3 4">NCTC11865</strain>
    </source>
</reference>
<name>A0A239WYJ9_9ACTN</name>
<dbReference type="Pfam" id="PF01882">
    <property type="entry name" value="DUF58"/>
    <property type="match status" value="1"/>
</dbReference>
<feature type="domain" description="DUF58" evidence="2">
    <location>
        <begin position="212"/>
        <end position="294"/>
    </location>
</feature>
<keyword evidence="1" id="KW-1133">Transmembrane helix</keyword>
<keyword evidence="1" id="KW-0812">Transmembrane</keyword>
<feature type="transmembrane region" description="Helical" evidence="1">
    <location>
        <begin position="21"/>
        <end position="39"/>
    </location>
</feature>
<sequence>MGRIPSRTPSDPSGIPFSVTTRGWVFLVSGVVITIASLGMGQPDLAWVGMLLVLLPVLGMVLVAATQLHMSCQRRIEPATIAIDERAEVTTTLVRRAGLPVGILRFEETTPRALGDAPRFAIHTLSASWRRTVQYWLEGQARGYYGVGPLLVRTCDPFRTAYADHSFRTVNHLMVTPKVHPLAPLNSLAGAGRSGSSTPRKVGAQGQDDILVREYRQGDDLRRVHWRSSARHDNLMVRREEQAWDPSIALLLDSRAARHTGSGPKASFEWMVSAGASIADHMISAGYRVRLCDADQPLLTTTGGSVVTARQNSLTALTMVQVSGSSTLDGGITSISGGDSSETIIAILARLTLDDVERLTRVRVGRPLALAIVMDTDSFTARRFRCTAEEADEHEKAVTQLEAHGWRVVRATNRSSISQTWSTFDPQEDAR</sequence>
<organism evidence="3 4">
    <name type="scientific">Cutibacterium granulosum</name>
    <dbReference type="NCBI Taxonomy" id="33011"/>
    <lineage>
        <taxon>Bacteria</taxon>
        <taxon>Bacillati</taxon>
        <taxon>Actinomycetota</taxon>
        <taxon>Actinomycetes</taxon>
        <taxon>Propionibacteriales</taxon>
        <taxon>Propionibacteriaceae</taxon>
        <taxon>Cutibacterium</taxon>
    </lineage>
</organism>
<dbReference type="InterPro" id="IPR002881">
    <property type="entry name" value="DUF58"/>
</dbReference>
<dbReference type="eggNOG" id="COG1721">
    <property type="taxonomic scope" value="Bacteria"/>
</dbReference>
<evidence type="ECO:0000313" key="4">
    <source>
        <dbReference type="Proteomes" id="UP000215332"/>
    </source>
</evidence>
<dbReference type="RefSeq" id="WP_065860469.1">
    <property type="nucleotide sequence ID" value="NZ_LT906441.1"/>
</dbReference>